<sequence>MKEAAENFSGLKKLNFIKRVCYSKLVRSFCIHNMEQNTVRNHNRAELYTDIIEVDLFGPVGISCF</sequence>
<reference evidence="1" key="3">
    <citation type="journal article" date="2012" name="PLoS ONE">
        <title>Mind the gap: upgrading genomes with Pacific Biosciences RS long-read sequencing technology.</title>
        <authorList>
            <person name="English A.C."/>
            <person name="Richards S."/>
            <person name="Han Y."/>
            <person name="Wang M."/>
            <person name="Vee V."/>
            <person name="Qu J."/>
            <person name="Qin X."/>
            <person name="Muzny D.M."/>
            <person name="Reid J.G."/>
            <person name="Worley K.C."/>
            <person name="Gibbs R.A."/>
        </authorList>
    </citation>
    <scope>NUCLEOTIDE SEQUENCE</scope>
    <source>
        <strain evidence="1">MV2-25</strain>
    </source>
</reference>
<protein>
    <submittedName>
        <fullName evidence="1">Uncharacterized protein, isoform A</fullName>
    </submittedName>
</protein>
<organism evidence="1">
    <name type="scientific">Drosophila pseudoobscura pseudoobscura</name>
    <name type="common">Fruit fly</name>
    <dbReference type="NCBI Taxonomy" id="46245"/>
    <lineage>
        <taxon>Eukaryota</taxon>
        <taxon>Metazoa</taxon>
        <taxon>Ecdysozoa</taxon>
        <taxon>Arthropoda</taxon>
        <taxon>Hexapoda</taxon>
        <taxon>Insecta</taxon>
        <taxon>Pterygota</taxon>
        <taxon>Neoptera</taxon>
        <taxon>Endopterygota</taxon>
        <taxon>Diptera</taxon>
        <taxon>Brachycera</taxon>
        <taxon>Muscomorpha</taxon>
        <taxon>Ephydroidea</taxon>
        <taxon>Drosophilidae</taxon>
        <taxon>Drosophila</taxon>
        <taxon>Sophophora</taxon>
    </lineage>
</organism>
<dbReference type="EMBL" id="CH475400">
    <property type="protein sequence ID" value="KRT05393.1"/>
    <property type="molecule type" value="Genomic_DNA"/>
</dbReference>
<name>A0A0R3NW83_DROPS</name>
<reference evidence="1" key="1">
    <citation type="journal article" date="2005" name="Genome Res.">
        <title>Comparative genome sequencing of Drosophila pseudoobscura: chromosomal, gene, and cis-element evolution.</title>
        <authorList>
            <person name="Richards S."/>
            <person name="Liu Y."/>
            <person name="Bettencourt B.R."/>
            <person name="Hradecky P."/>
            <person name="Letovsky S."/>
            <person name="Nielsen R."/>
            <person name="Thornton K."/>
            <person name="Hubisz M.J."/>
            <person name="Chen R."/>
            <person name="Meisel R.P."/>
            <person name="Couronne O."/>
            <person name="Hua S."/>
            <person name="Smith M.A."/>
            <person name="Zhang P."/>
            <person name="Liu J."/>
            <person name="Bussemaker H.J."/>
            <person name="van Batenburg M.F."/>
            <person name="Howells S.L."/>
            <person name="Scherer S.E."/>
            <person name="Sodergren E."/>
            <person name="Matthews B.B."/>
            <person name="Crosby M.A."/>
            <person name="Schroeder A.J."/>
            <person name="Ortiz-Barrientos D."/>
            <person name="Rives C.M."/>
            <person name="Metzker M.L."/>
            <person name="Muzny D.M."/>
            <person name="Scott G."/>
            <person name="Steffen D."/>
            <person name="Wheeler D.A."/>
            <person name="Worley K.C."/>
            <person name="Havlak P."/>
            <person name="Durbin K.J."/>
            <person name="Egan A."/>
            <person name="Gill R."/>
            <person name="Hume J."/>
            <person name="Morgan M.B."/>
            <person name="Miner G."/>
            <person name="Hamilton C."/>
            <person name="Huang Y."/>
            <person name="Waldron L."/>
            <person name="Verduzco D."/>
            <person name="Clerc-Blankenburg K.P."/>
            <person name="Dubchak I."/>
            <person name="Noor M.A."/>
            <person name="Anderson W."/>
            <person name="White K.P."/>
            <person name="Clark A.G."/>
            <person name="Schaeffer S.W."/>
            <person name="Gelbart W."/>
            <person name="Weinstock G.M."/>
            <person name="Gibbs R.A."/>
        </authorList>
    </citation>
    <scope>NUCLEOTIDE SEQUENCE [LARGE SCALE GENOMIC DNA]</scope>
    <source>
        <strain evidence="1">MV2-25</strain>
    </source>
</reference>
<evidence type="ECO:0000313" key="1">
    <source>
        <dbReference type="EMBL" id="KRT05393.1"/>
    </source>
</evidence>
<proteinExistence type="predicted"/>
<dbReference type="Bgee" id="FBgn0272741">
    <property type="expression patterns" value="Expressed in insect adult head and 2 other cell types or tissues"/>
</dbReference>
<reference evidence="1" key="4">
    <citation type="submission" date="2015-11" db="EMBL/GenBank/DDBJ databases">
        <authorList>
            <consortium name="FlyBase"/>
        </authorList>
    </citation>
    <scope>NUCLEOTIDE SEQUENCE</scope>
    <source>
        <strain evidence="1">MV2-25</strain>
    </source>
</reference>
<gene>
    <name evidence="1" type="primary">Dpse\GA32334</name>
    <name evidence="1" type="ORF">Dpse_GA32334</name>
</gene>
<reference evidence="1" key="2">
    <citation type="journal article" date="2007" name="Nature">
        <title>Evolution of genes and genomes on the Drosophila phylogeny.</title>
        <authorList>
            <consortium name="Drosophila 12 Genomes Consortium"/>
            <person name="Clark A.G."/>
            <person name="Eisen M.B."/>
            <person name="Smith D.R."/>
            <person name="Bergman C.M."/>
            <person name="Oliver B."/>
            <person name="Markow T.A."/>
            <person name="Kaufman T.C."/>
            <person name="Kellis M."/>
            <person name="Gelbart W."/>
            <person name="Iyer V.N."/>
            <person name="Pollard D.A."/>
            <person name="Sackton T.B."/>
            <person name="Larracuente A.M."/>
            <person name="Singh N.D."/>
            <person name="Abad J.P."/>
            <person name="Abt D.N."/>
            <person name="Adryan B."/>
            <person name="Aguade M."/>
            <person name="Akashi H."/>
            <person name="Anderson W.W."/>
            <person name="Aquadro C.F."/>
            <person name="Ardell D.H."/>
            <person name="Arguello R."/>
            <person name="Artieri C.G."/>
            <person name="Barbash D.A."/>
            <person name="Barker D."/>
            <person name="Barsanti P."/>
            <person name="Batterham P."/>
            <person name="Batzoglou S."/>
            <person name="Begun D."/>
            <person name="Bhutkar A."/>
            <person name="Blanco E."/>
            <person name="Bosak S.A."/>
            <person name="Bradley R.K."/>
            <person name="Brand A.D."/>
            <person name="Brent M.R."/>
            <person name="Brooks A.N."/>
            <person name="Brown R.H."/>
            <person name="Butlin R.K."/>
            <person name="Caggese C."/>
            <person name="Calvi B.R."/>
            <person name="Bernardo de Carvalho A."/>
            <person name="Caspi A."/>
            <person name="Castrezana S."/>
            <person name="Celniker S.E."/>
            <person name="Chang J.L."/>
            <person name="Chapple C."/>
            <person name="Chatterji S."/>
            <person name="Chinwalla A."/>
            <person name="Civetta A."/>
            <person name="Clifton S.W."/>
            <person name="Comeron J.M."/>
            <person name="Costello J.C."/>
            <person name="Coyne J.A."/>
            <person name="Daub J."/>
            <person name="David R.G."/>
            <person name="Delcher A.L."/>
            <person name="Delehaunty K."/>
            <person name="Do C.B."/>
            <person name="Ebling H."/>
            <person name="Edwards K."/>
            <person name="Eickbush T."/>
            <person name="Evans J.D."/>
            <person name="Filipski A."/>
            <person name="Findeiss S."/>
            <person name="Freyhult E."/>
            <person name="Fulton L."/>
            <person name="Fulton R."/>
            <person name="Garcia A.C."/>
            <person name="Gardiner A."/>
            <person name="Garfield D.A."/>
            <person name="Garvin B.E."/>
            <person name="Gibson G."/>
            <person name="Gilbert D."/>
            <person name="Gnerre S."/>
            <person name="Godfrey J."/>
            <person name="Good R."/>
            <person name="Gotea V."/>
            <person name="Gravely B."/>
            <person name="Greenberg A.J."/>
            <person name="Griffiths-Jones S."/>
            <person name="Gross S."/>
            <person name="Guigo R."/>
            <person name="Gustafson E.A."/>
            <person name="Haerty W."/>
            <person name="Hahn M.W."/>
            <person name="Halligan D.L."/>
            <person name="Halpern A.L."/>
            <person name="Halter G.M."/>
            <person name="Han M.V."/>
            <person name="Heger A."/>
            <person name="Hillier L."/>
            <person name="Hinrichs A.S."/>
            <person name="Holmes I."/>
            <person name="Hoskins R.A."/>
            <person name="Hubisz M.J."/>
            <person name="Hultmark D."/>
            <person name="Huntley M.A."/>
            <person name="Jaffe D.B."/>
            <person name="Jagadeeshan S."/>
            <person name="Jeck W.R."/>
            <person name="Johnson J."/>
            <person name="Jones C.D."/>
            <person name="Jordan W.C."/>
            <person name="Karpen G.H."/>
            <person name="Kataoka E."/>
            <person name="Keightley P.D."/>
            <person name="Kheradpour P."/>
            <person name="Kirkness E.F."/>
            <person name="Koerich L.B."/>
            <person name="Kristiansen K."/>
            <person name="Kudrna D."/>
            <person name="Kulathinal R.J."/>
            <person name="Kumar S."/>
            <person name="Kwok R."/>
            <person name="Lander E."/>
            <person name="Langley C.H."/>
            <person name="Lapoint R."/>
            <person name="Lazzaro B.P."/>
            <person name="Lee S.J."/>
            <person name="Levesque L."/>
            <person name="Li R."/>
            <person name="Lin C.F."/>
            <person name="Lin M.F."/>
            <person name="Lindblad-Toh K."/>
            <person name="Llopart A."/>
            <person name="Long M."/>
            <person name="Low L."/>
            <person name="Lozovsky E."/>
            <person name="Lu J."/>
            <person name="Luo M."/>
            <person name="Machado C.A."/>
            <person name="Makalowski W."/>
            <person name="Marzo M."/>
            <person name="Matsuda M."/>
            <person name="Matzkin L."/>
            <person name="McAllister B."/>
            <person name="McBride C.S."/>
            <person name="McKernan B."/>
            <person name="McKernan K."/>
            <person name="Mendez-Lago M."/>
            <person name="Minx P."/>
            <person name="Mollenhauer M.U."/>
            <person name="Montooth K."/>
            <person name="Mount S.M."/>
            <person name="Mu X."/>
            <person name="Myers E."/>
            <person name="Negre B."/>
            <person name="Newfeld S."/>
            <person name="Nielsen R."/>
            <person name="Noor M.A."/>
            <person name="O'Grady P."/>
            <person name="Pachter L."/>
            <person name="Papaceit M."/>
            <person name="Parisi M.J."/>
            <person name="Parisi M."/>
            <person name="Parts L."/>
            <person name="Pedersen J.S."/>
            <person name="Pesole G."/>
            <person name="Phillippy A.M."/>
            <person name="Ponting C.P."/>
            <person name="Pop M."/>
            <person name="Porcelli D."/>
            <person name="Powell J.R."/>
            <person name="Prohaska S."/>
            <person name="Pruitt K."/>
            <person name="Puig M."/>
            <person name="Quesneville H."/>
            <person name="Ram K.R."/>
            <person name="Rand D."/>
            <person name="Rasmussen M.D."/>
            <person name="Reed L.K."/>
            <person name="Reenan R."/>
            <person name="Reily A."/>
            <person name="Remington K.A."/>
            <person name="Rieger T.T."/>
            <person name="Ritchie M.G."/>
            <person name="Robin C."/>
            <person name="Rogers Y.H."/>
            <person name="Rohde C."/>
            <person name="Rozas J."/>
            <person name="Rubenfield M.J."/>
            <person name="Ruiz A."/>
            <person name="Russo S."/>
            <person name="Salzberg S.L."/>
            <person name="Sanchez-Gracia A."/>
            <person name="Saranga D.J."/>
            <person name="Sato H."/>
            <person name="Schaeffer S.W."/>
            <person name="Schatz M.C."/>
            <person name="Schlenke T."/>
            <person name="Schwartz R."/>
            <person name="Segarra C."/>
            <person name="Singh R.S."/>
            <person name="Sirot L."/>
            <person name="Sirota M."/>
            <person name="Sisneros N.B."/>
            <person name="Smith C.D."/>
            <person name="Smith T.F."/>
            <person name="Spieth J."/>
            <person name="Stage D.E."/>
            <person name="Stark A."/>
            <person name="Stephan W."/>
            <person name="Strausberg R.L."/>
            <person name="Strempel S."/>
            <person name="Sturgill D."/>
            <person name="Sutton G."/>
            <person name="Sutton G.G."/>
            <person name="Tao W."/>
            <person name="Teichmann S."/>
            <person name="Tobari Y.N."/>
            <person name="Tomimura Y."/>
            <person name="Tsolas J.M."/>
            <person name="Valente V.L."/>
            <person name="Venter E."/>
            <person name="Venter J.C."/>
            <person name="Vicario S."/>
            <person name="Vieira F.G."/>
            <person name="Vilella A.J."/>
            <person name="Villasante A."/>
            <person name="Walenz B."/>
            <person name="Wang J."/>
            <person name="Wasserman M."/>
            <person name="Watts T."/>
            <person name="Wilson D."/>
            <person name="Wilson R.K."/>
            <person name="Wing R.A."/>
            <person name="Wolfner M.F."/>
            <person name="Wong A."/>
            <person name="Wong G.K."/>
            <person name="Wu C.I."/>
            <person name="Wu G."/>
            <person name="Yamamoto D."/>
            <person name="Yang H.P."/>
            <person name="Yang S.P."/>
            <person name="Yorke J.A."/>
            <person name="Yoshida K."/>
            <person name="Zdobnov E."/>
            <person name="Zhang P."/>
            <person name="Zhang Y."/>
            <person name="Zimin A.V."/>
            <person name="Baldwin J."/>
            <person name="Abdouelleil A."/>
            <person name="Abdulkadir J."/>
            <person name="Abebe A."/>
            <person name="Abera B."/>
            <person name="Abreu J."/>
            <person name="Acer S.C."/>
            <person name="Aftuck L."/>
            <person name="Alexander A."/>
            <person name="An P."/>
            <person name="Anderson E."/>
            <person name="Anderson S."/>
            <person name="Arachi H."/>
            <person name="Azer M."/>
            <person name="Bachantsang P."/>
            <person name="Barry A."/>
            <person name="Bayul T."/>
            <person name="Berlin A."/>
            <person name="Bessette D."/>
            <person name="Bloom T."/>
            <person name="Blye J."/>
            <person name="Boguslavskiy L."/>
            <person name="Bonnet C."/>
            <person name="Boukhgalter B."/>
            <person name="Bourzgui I."/>
            <person name="Brown A."/>
            <person name="Cahill P."/>
            <person name="Channer S."/>
            <person name="Cheshatsang Y."/>
            <person name="Chuda L."/>
            <person name="Citroen M."/>
            <person name="Collymore A."/>
            <person name="Cooke P."/>
            <person name="Costello M."/>
            <person name="D'Aco K."/>
            <person name="Daza R."/>
            <person name="De Haan G."/>
            <person name="DeGray S."/>
            <person name="DeMaso C."/>
            <person name="Dhargay N."/>
            <person name="Dooley K."/>
            <person name="Dooley E."/>
            <person name="Doricent M."/>
            <person name="Dorje P."/>
            <person name="Dorjee K."/>
            <person name="Dupes A."/>
            <person name="Elong R."/>
            <person name="Falk J."/>
            <person name="Farina A."/>
            <person name="Faro S."/>
            <person name="Ferguson D."/>
            <person name="Fisher S."/>
            <person name="Foley C.D."/>
            <person name="Franke A."/>
            <person name="Friedrich D."/>
            <person name="Gadbois L."/>
            <person name="Gearin G."/>
            <person name="Gearin C.R."/>
            <person name="Giannoukos G."/>
            <person name="Goode T."/>
            <person name="Graham J."/>
            <person name="Grandbois E."/>
            <person name="Grewal S."/>
            <person name="Gyaltsen K."/>
            <person name="Hafez N."/>
            <person name="Hagos B."/>
            <person name="Hall J."/>
            <person name="Henson C."/>
            <person name="Hollinger A."/>
            <person name="Honan T."/>
            <person name="Huard M.D."/>
            <person name="Hughes L."/>
            <person name="Hurhula B."/>
            <person name="Husby M.E."/>
            <person name="Kamat A."/>
            <person name="Kanga B."/>
            <person name="Kashin S."/>
            <person name="Khazanovich D."/>
            <person name="Kisner P."/>
            <person name="Lance K."/>
            <person name="Lara M."/>
            <person name="Lee W."/>
            <person name="Lennon N."/>
            <person name="Letendre F."/>
            <person name="LeVine R."/>
            <person name="Lipovsky A."/>
            <person name="Liu X."/>
            <person name="Liu J."/>
            <person name="Liu S."/>
            <person name="Lokyitsang T."/>
            <person name="Lokyitsang Y."/>
            <person name="Lubonja R."/>
            <person name="Lui A."/>
            <person name="MacDonald P."/>
            <person name="Magnisalis V."/>
            <person name="Maru K."/>
            <person name="Matthews C."/>
            <person name="McCusker W."/>
            <person name="McDonough S."/>
            <person name="Mehta T."/>
            <person name="Meldrim J."/>
            <person name="Meneus L."/>
            <person name="Mihai O."/>
            <person name="Mihalev A."/>
            <person name="Mihova T."/>
            <person name="Mittelman R."/>
            <person name="Mlenga V."/>
            <person name="Montmayeur A."/>
            <person name="Mulrain L."/>
            <person name="Navidi A."/>
            <person name="Naylor J."/>
            <person name="Negash T."/>
            <person name="Nguyen T."/>
            <person name="Nguyen N."/>
            <person name="Nicol R."/>
            <person name="Norbu C."/>
            <person name="Norbu N."/>
            <person name="Novod N."/>
            <person name="O'Neill B."/>
            <person name="Osman S."/>
            <person name="Markiewicz E."/>
            <person name="Oyono O.L."/>
            <person name="Patti C."/>
            <person name="Phunkhang P."/>
            <person name="Pierre F."/>
            <person name="Priest M."/>
            <person name="Raghuraman S."/>
            <person name="Rege F."/>
            <person name="Reyes R."/>
            <person name="Rise C."/>
            <person name="Rogov P."/>
            <person name="Ross K."/>
            <person name="Ryan E."/>
            <person name="Settipalli S."/>
            <person name="Shea T."/>
            <person name="Sherpa N."/>
            <person name="Shi L."/>
            <person name="Shih D."/>
            <person name="Sparrow T."/>
            <person name="Spaulding J."/>
            <person name="Stalker J."/>
            <person name="Stange-Thomann N."/>
            <person name="Stavropoulos S."/>
            <person name="Stone C."/>
            <person name="Strader C."/>
            <person name="Tesfaye S."/>
            <person name="Thomson T."/>
            <person name="Thoulutsang Y."/>
            <person name="Thoulutsang D."/>
            <person name="Topham K."/>
            <person name="Topping I."/>
            <person name="Tsamla T."/>
            <person name="Vassiliev H."/>
            <person name="Vo A."/>
            <person name="Wangchuk T."/>
            <person name="Wangdi T."/>
            <person name="Weiand M."/>
            <person name="Wilkinson J."/>
            <person name="Wilson A."/>
            <person name="Yadav S."/>
            <person name="Young G."/>
            <person name="Yu Q."/>
            <person name="Zembek L."/>
            <person name="Zhong D."/>
            <person name="Zimmer A."/>
            <person name="Zwirko Z."/>
            <person name="Jaffe D.B."/>
            <person name="Alvarez P."/>
            <person name="Brockman W."/>
            <person name="Butler J."/>
            <person name="Chin C."/>
            <person name="Gnerre S."/>
            <person name="Grabherr M."/>
            <person name="Kleber M."/>
            <person name="Mauceli E."/>
            <person name="MacCallum I."/>
        </authorList>
    </citation>
    <scope>NUCLEOTIDE SEQUENCE [LARGE SCALE GENOMIC DNA]</scope>
    <source>
        <strain evidence="1">MV2-25</strain>
    </source>
</reference>
<accession>A0A0R3NW83</accession>
<dbReference type="AlphaFoldDB" id="A0A0R3NW83"/>